<dbReference type="InterPro" id="IPR045941">
    <property type="entry name" value="DUF6361"/>
</dbReference>
<dbReference type="RefSeq" id="WP_203192673.1">
    <property type="nucleotide sequence ID" value="NZ_CP063362.1"/>
</dbReference>
<dbReference type="KEGG" id="xdi:EZH22_22630"/>
<dbReference type="AlphaFoldDB" id="A0A974SI42"/>
<dbReference type="Proteomes" id="UP000596427">
    <property type="component" value="Chromosome"/>
</dbReference>
<reference evidence="1 2" key="1">
    <citation type="submission" date="2020-10" db="EMBL/GenBank/DDBJ databases">
        <title>Degradation of 1,4-Dioxane by Xanthobacter sp. YN2, via a Novel Group-2 Soluble Di-Iron Monooxygenase.</title>
        <authorList>
            <person name="Ma F."/>
            <person name="Wang Y."/>
            <person name="Yang J."/>
            <person name="Guo H."/>
            <person name="Su D."/>
            <person name="Yu L."/>
        </authorList>
    </citation>
    <scope>NUCLEOTIDE SEQUENCE [LARGE SCALE GENOMIC DNA]</scope>
    <source>
        <strain evidence="1 2">YN2</strain>
    </source>
</reference>
<evidence type="ECO:0000313" key="2">
    <source>
        <dbReference type="Proteomes" id="UP000596427"/>
    </source>
</evidence>
<accession>A0A974SI42</accession>
<dbReference type="EMBL" id="CP063362">
    <property type="protein sequence ID" value="QRG05799.1"/>
    <property type="molecule type" value="Genomic_DNA"/>
</dbReference>
<sequence length="394" mass="44634">MSSLAWIDFDEAERQRAQRIMALFQERETRDELGLGGIRDSIADHLFPGTSTIQTRLRYMLFIPWLFQMLEGSAAGPDQLATEARALENRLANALKAGGESNGIIGRDAGADLQRLPSSVYWAGLGTWGIRLFPGSTDNLFSSMRHLQRNRPRVRESEDAASEAQALQIWTPALPPRPKDILEAARFRLTPDEAQFIIDRLVAQQPRSLLAFLARTGGGTADCRYIWEHPHLADFPGDARSLVGHGEVFSSVMHGASLLYNLLLSEMREKPDWIEEYQSRLQEWREGLDMPAIRAWSLDSFWQAIDHPAHRIRPAAKRFVTEWLALVRSGDVGEGRLTPAARMVQDRERRLKTSQSRFANRAVRDRWTGASGVERLSFRWAQGRSHLRDLADAQ</sequence>
<gene>
    <name evidence="1" type="ORF">EZH22_22630</name>
</gene>
<keyword evidence="2" id="KW-1185">Reference proteome</keyword>
<proteinExistence type="predicted"/>
<organism evidence="1 2">
    <name type="scientific">Xanthobacter dioxanivorans</name>
    <dbReference type="NCBI Taxonomy" id="2528964"/>
    <lineage>
        <taxon>Bacteria</taxon>
        <taxon>Pseudomonadati</taxon>
        <taxon>Pseudomonadota</taxon>
        <taxon>Alphaproteobacteria</taxon>
        <taxon>Hyphomicrobiales</taxon>
        <taxon>Xanthobacteraceae</taxon>
        <taxon>Xanthobacter</taxon>
    </lineage>
</organism>
<name>A0A974SI42_9HYPH</name>
<dbReference type="Pfam" id="PF19888">
    <property type="entry name" value="DUF6361"/>
    <property type="match status" value="1"/>
</dbReference>
<evidence type="ECO:0000313" key="1">
    <source>
        <dbReference type="EMBL" id="QRG05799.1"/>
    </source>
</evidence>
<protein>
    <submittedName>
        <fullName evidence="1">Uncharacterized protein</fullName>
    </submittedName>
</protein>